<keyword evidence="2" id="KW-0067">ATP-binding</keyword>
<name>A0ABV1VJE2_9ACTN</name>
<dbReference type="Proteomes" id="UP001490330">
    <property type="component" value="Unassembled WGS sequence"/>
</dbReference>
<evidence type="ECO:0000259" key="1">
    <source>
        <dbReference type="Pfam" id="PF01695"/>
    </source>
</evidence>
<feature type="domain" description="IstB-like ATP-binding" evidence="1">
    <location>
        <begin position="2"/>
        <end position="60"/>
    </location>
</feature>
<organism evidence="2 3">
    <name type="scientific">Streptomyces flaveolus</name>
    <dbReference type="NCBI Taxonomy" id="67297"/>
    <lineage>
        <taxon>Bacteria</taxon>
        <taxon>Bacillati</taxon>
        <taxon>Actinomycetota</taxon>
        <taxon>Actinomycetes</taxon>
        <taxon>Kitasatosporales</taxon>
        <taxon>Streptomycetaceae</taxon>
        <taxon>Streptomyces</taxon>
    </lineage>
</organism>
<dbReference type="Pfam" id="PF01695">
    <property type="entry name" value="IstB_IS21"/>
    <property type="match status" value="1"/>
</dbReference>
<reference evidence="2 3" key="1">
    <citation type="submission" date="2024-06" db="EMBL/GenBank/DDBJ databases">
        <title>The Natural Products Discovery Center: Release of the First 8490 Sequenced Strains for Exploring Actinobacteria Biosynthetic Diversity.</title>
        <authorList>
            <person name="Kalkreuter E."/>
            <person name="Kautsar S.A."/>
            <person name="Yang D."/>
            <person name="Bader C.D."/>
            <person name="Teijaro C.N."/>
            <person name="Fluegel L."/>
            <person name="Davis C.M."/>
            <person name="Simpson J.R."/>
            <person name="Lauterbach L."/>
            <person name="Steele A.D."/>
            <person name="Gui C."/>
            <person name="Meng S."/>
            <person name="Li G."/>
            <person name="Viehrig K."/>
            <person name="Ye F."/>
            <person name="Su P."/>
            <person name="Kiefer A.F."/>
            <person name="Nichols A."/>
            <person name="Cepeda A.J."/>
            <person name="Yan W."/>
            <person name="Fan B."/>
            <person name="Jiang Y."/>
            <person name="Adhikari A."/>
            <person name="Zheng C.-J."/>
            <person name="Schuster L."/>
            <person name="Cowan T.M."/>
            <person name="Smanski M.J."/>
            <person name="Chevrette M.G."/>
            <person name="De Carvalho L.P.S."/>
            <person name="Shen B."/>
        </authorList>
    </citation>
    <scope>NUCLEOTIDE SEQUENCE [LARGE SCALE GENOMIC DNA]</scope>
    <source>
        <strain evidence="2 3">NPDC000632</strain>
    </source>
</reference>
<accession>A0ABV1VJE2</accession>
<dbReference type="EMBL" id="JBEPCV010000023">
    <property type="protein sequence ID" value="MER6906607.1"/>
    <property type="molecule type" value="Genomic_DNA"/>
</dbReference>
<evidence type="ECO:0000313" key="2">
    <source>
        <dbReference type="EMBL" id="MER6906607.1"/>
    </source>
</evidence>
<dbReference type="GO" id="GO:0005524">
    <property type="term" value="F:ATP binding"/>
    <property type="evidence" value="ECO:0007669"/>
    <property type="project" value="UniProtKB-KW"/>
</dbReference>
<keyword evidence="3" id="KW-1185">Reference proteome</keyword>
<gene>
    <name evidence="2" type="ORF">ABT322_23275</name>
</gene>
<comment type="caution">
    <text evidence="2">The sequence shown here is derived from an EMBL/GenBank/DDBJ whole genome shotgun (WGS) entry which is preliminary data.</text>
</comment>
<proteinExistence type="predicted"/>
<sequence>MARSALIVVDEVGYTPANLFLPVVSGHYERASGFVTSNKAFGRRGEVFRNDNVAAVIDRLAPTLK</sequence>
<protein>
    <submittedName>
        <fullName evidence="2">ATP-binding protein</fullName>
    </submittedName>
</protein>
<dbReference type="RefSeq" id="WP_350721501.1">
    <property type="nucleotide sequence ID" value="NZ_JBEPCO010000026.1"/>
</dbReference>
<evidence type="ECO:0000313" key="3">
    <source>
        <dbReference type="Proteomes" id="UP001490330"/>
    </source>
</evidence>
<dbReference type="InterPro" id="IPR002611">
    <property type="entry name" value="IstB_ATP-bd"/>
</dbReference>
<keyword evidence="2" id="KW-0547">Nucleotide-binding</keyword>